<dbReference type="RefSeq" id="WP_029159469.1">
    <property type="nucleotide sequence ID" value="NZ_CP009933.1"/>
</dbReference>
<accession>A0A0E3MBD1</accession>
<gene>
    <name evidence="4" type="ORF">CSCA_4490</name>
</gene>
<dbReference type="STRING" id="1548.CSCA_4490"/>
<dbReference type="Gene3D" id="2.40.50.220">
    <property type="entry name" value="EutN/Ccml"/>
    <property type="match status" value="1"/>
</dbReference>
<comment type="subcellular location">
    <subcellularLocation>
        <location evidence="1">Carboxysome</location>
    </subcellularLocation>
</comment>
<dbReference type="PANTHER" id="PTHR36539:SF2">
    <property type="entry name" value="ETHANOLAMINE UTILIZATION PROTEIN"/>
    <property type="match status" value="1"/>
</dbReference>
<keyword evidence="3" id="KW-1283">Bacterial microcompartment</keyword>
<reference evidence="4 5" key="1">
    <citation type="journal article" date="2015" name="J. Biotechnol.">
        <title>Complete genome sequence of a malodorant-producing acetogen, Clostridium scatologenes ATCC 25775(T).</title>
        <authorList>
            <person name="Zhu Z."/>
            <person name="Guo T."/>
            <person name="Zheng H."/>
            <person name="Song T."/>
            <person name="Ouyang P."/>
            <person name="Xie J."/>
        </authorList>
    </citation>
    <scope>NUCLEOTIDE SEQUENCE [LARGE SCALE GENOMIC DNA]</scope>
    <source>
        <strain evidence="4 5">ATCC 25775</strain>
    </source>
</reference>
<dbReference type="CDD" id="cd01614">
    <property type="entry name" value="EutN_CcmL"/>
    <property type="match status" value="1"/>
</dbReference>
<dbReference type="KEGG" id="csq:CSCA_4490"/>
<dbReference type="SUPFAM" id="SSF159133">
    <property type="entry name" value="EutN/CcmL-like"/>
    <property type="match status" value="1"/>
</dbReference>
<keyword evidence="5" id="KW-1185">Reference proteome</keyword>
<dbReference type="HOGENOM" id="CLU_148498_2_2_9"/>
<sequence length="87" mass="9253">MIAARLIDNIWATRKADSLNGLKFMLAEEIGGTDAGRRFIVVDNIGAGIGDRVIVSTGSSARRMLGNDDIPVDAVVIGMIDEDCNFG</sequence>
<dbReference type="Proteomes" id="UP000033115">
    <property type="component" value="Chromosome"/>
</dbReference>
<evidence type="ECO:0000313" key="5">
    <source>
        <dbReference type="Proteomes" id="UP000033115"/>
    </source>
</evidence>
<evidence type="ECO:0000256" key="1">
    <source>
        <dbReference type="ARBA" id="ARBA00023587"/>
    </source>
</evidence>
<dbReference type="EMBL" id="CP009933">
    <property type="protein sequence ID" value="AKA71615.1"/>
    <property type="molecule type" value="Genomic_DNA"/>
</dbReference>
<dbReference type="GO" id="GO:0031470">
    <property type="term" value="C:carboxysome"/>
    <property type="evidence" value="ECO:0007669"/>
    <property type="project" value="UniProtKB-SubCell"/>
</dbReference>
<evidence type="ECO:0000256" key="3">
    <source>
        <dbReference type="ARBA" id="ARBA00024446"/>
    </source>
</evidence>
<proteinExistence type="predicted"/>
<evidence type="ECO:0000256" key="2">
    <source>
        <dbReference type="ARBA" id="ARBA00023669"/>
    </source>
</evidence>
<protein>
    <submittedName>
        <fullName evidence="4">Ethanolamine utilization protein EutN/carboxysome structural protein Ccml</fullName>
    </submittedName>
</protein>
<name>A0A0E3MBD1_CLOSL</name>
<dbReference type="PANTHER" id="PTHR36539">
    <property type="entry name" value="ETHANOLAMINE UTILIZATION PROTEIN EUTN"/>
    <property type="match status" value="1"/>
</dbReference>
<dbReference type="PROSITE" id="PS51932">
    <property type="entry name" value="BMV"/>
    <property type="match status" value="1"/>
</dbReference>
<dbReference type="InterPro" id="IPR036677">
    <property type="entry name" value="EutN_CcmL_sf"/>
</dbReference>
<dbReference type="AlphaFoldDB" id="A0A0E3MBD1"/>
<organism evidence="4 5">
    <name type="scientific">Clostridium scatologenes</name>
    <dbReference type="NCBI Taxonomy" id="1548"/>
    <lineage>
        <taxon>Bacteria</taxon>
        <taxon>Bacillati</taxon>
        <taxon>Bacillota</taxon>
        <taxon>Clostridia</taxon>
        <taxon>Eubacteriales</taxon>
        <taxon>Clostridiaceae</taxon>
        <taxon>Clostridium</taxon>
    </lineage>
</organism>
<dbReference type="Pfam" id="PF03319">
    <property type="entry name" value="EutN_CcmL"/>
    <property type="match status" value="1"/>
</dbReference>
<keyword evidence="2" id="KW-1282">Carboxysome</keyword>
<dbReference type="InterPro" id="IPR004992">
    <property type="entry name" value="EutN_CcmL"/>
</dbReference>
<evidence type="ECO:0000313" key="4">
    <source>
        <dbReference type="EMBL" id="AKA71615.1"/>
    </source>
</evidence>